<organism evidence="1 2">
    <name type="scientific">Melia azedarach</name>
    <name type="common">Chinaberry tree</name>
    <dbReference type="NCBI Taxonomy" id="155640"/>
    <lineage>
        <taxon>Eukaryota</taxon>
        <taxon>Viridiplantae</taxon>
        <taxon>Streptophyta</taxon>
        <taxon>Embryophyta</taxon>
        <taxon>Tracheophyta</taxon>
        <taxon>Spermatophyta</taxon>
        <taxon>Magnoliopsida</taxon>
        <taxon>eudicotyledons</taxon>
        <taxon>Gunneridae</taxon>
        <taxon>Pentapetalae</taxon>
        <taxon>rosids</taxon>
        <taxon>malvids</taxon>
        <taxon>Sapindales</taxon>
        <taxon>Meliaceae</taxon>
        <taxon>Melia</taxon>
    </lineage>
</organism>
<reference evidence="1 2" key="1">
    <citation type="journal article" date="2023" name="Science">
        <title>Complex scaffold remodeling in plant triterpene biosynthesis.</title>
        <authorList>
            <person name="De La Pena R."/>
            <person name="Hodgson H."/>
            <person name="Liu J.C."/>
            <person name="Stephenson M.J."/>
            <person name="Martin A.C."/>
            <person name="Owen C."/>
            <person name="Harkess A."/>
            <person name="Leebens-Mack J."/>
            <person name="Jimenez L.E."/>
            <person name="Osbourn A."/>
            <person name="Sattely E.S."/>
        </authorList>
    </citation>
    <scope>NUCLEOTIDE SEQUENCE [LARGE SCALE GENOMIC DNA]</scope>
    <source>
        <strain evidence="2">cv. JPN11</strain>
        <tissue evidence="1">Leaf</tissue>
    </source>
</reference>
<evidence type="ECO:0000313" key="1">
    <source>
        <dbReference type="EMBL" id="KAJ4717212.1"/>
    </source>
</evidence>
<dbReference type="EMBL" id="CM051399">
    <property type="protein sequence ID" value="KAJ4717212.1"/>
    <property type="molecule type" value="Genomic_DNA"/>
</dbReference>
<dbReference type="Proteomes" id="UP001164539">
    <property type="component" value="Chromosome 6"/>
</dbReference>
<keyword evidence="2" id="KW-1185">Reference proteome</keyword>
<comment type="caution">
    <text evidence="1">The sequence shown here is derived from an EMBL/GenBank/DDBJ whole genome shotgun (WGS) entry which is preliminary data.</text>
</comment>
<gene>
    <name evidence="1" type="ORF">OWV82_012126</name>
</gene>
<evidence type="ECO:0000313" key="2">
    <source>
        <dbReference type="Proteomes" id="UP001164539"/>
    </source>
</evidence>
<accession>A0ACC1Y210</accession>
<name>A0ACC1Y210_MELAZ</name>
<protein>
    <submittedName>
        <fullName evidence="1">NB-ARC domain-containing disease resistance protein</fullName>
    </submittedName>
</protein>
<sequence length="222" mass="25334">MTHRNLSKETVNAAEDATNILAKGNFSNVSFRRPAPVKTEYKNIGRGYQKFDFRRKVFQDVMEALTDLAGFLHQNKYGLKLSQIPHLKEIWHDQSLPVSHFNNLTRLVVDGCTFISSDIPTNLLPFLNNLRTLKVRNCGSMEEVFHLEELNANEHLGKLFPKLWGLYLIDLPKLKKFCNFNGNIIELPNLSSLSIENCPNMETFIANSTPVQPLFDSKVILS</sequence>
<proteinExistence type="predicted"/>